<protein>
    <submittedName>
        <fullName evidence="3">Amidohydrolase family protein</fullName>
    </submittedName>
</protein>
<dbReference type="SUPFAM" id="SSF51338">
    <property type="entry name" value="Composite domain of metallo-dependent hydrolases"/>
    <property type="match status" value="1"/>
</dbReference>
<evidence type="ECO:0000313" key="4">
    <source>
        <dbReference type="Proteomes" id="UP000292424"/>
    </source>
</evidence>
<sequence>MIVKKLKLGALFTLCLGVSVSQAQKSYLIKNVNIIDGTGTPEQKESDVLIHGKYIAEVGKNLPATGAEVIDGKGKTVMPALISTHVHIGSLKGLTNKAENYTRDNILSQLNKYQSYGVEDILVMGSDRPLMFESGLRDSSAVGLLPGAKIFSAGYGFGLPAGAPPVEFAMDNVYRPTDPDQIPSEMDSLVKLNPFVVKLWVDDFNGKYKAKMSPVIYKKIIEEAHKRNLRVAAHVYYLNDLRNLVNDGVDIIGHSVRDSIIDDATIAEMKAKNVTYIPTLSLDEFAYIYSRKPEWVNNEFFKASLEPGVYEMITSKAYQDKIGKAPGHERDKKAFETALKNLKKVYDAGIFVSFGTDSGAMPLRAQGFSEHLELQLMTEAGLTPIEAIKVATLNAATLLHIEKETGSIQKGKLANFILVDGNPARKIKDTRKIDEVWKNGEIVSHGPLSK</sequence>
<dbReference type="RefSeq" id="WP_131328605.1">
    <property type="nucleotide sequence ID" value="NZ_CP044016.1"/>
</dbReference>
<dbReference type="InterPro" id="IPR006680">
    <property type="entry name" value="Amidohydro-rel"/>
</dbReference>
<feature type="chain" id="PRO_5024443129" evidence="1">
    <location>
        <begin position="24"/>
        <end position="450"/>
    </location>
</feature>
<reference evidence="3 4" key="1">
    <citation type="submission" date="2019-09" db="EMBL/GenBank/DDBJ databases">
        <title>Complete genome sequence of Arachidicoccus sp. B3-10 isolated from apple orchard soil.</title>
        <authorList>
            <person name="Kim H.S."/>
            <person name="Han K.-I."/>
            <person name="Suh M.K."/>
            <person name="Lee K.C."/>
            <person name="Eom M.K."/>
            <person name="Kim J.-S."/>
            <person name="Kang S.W."/>
            <person name="Sin Y."/>
            <person name="Lee J.-S."/>
        </authorList>
    </citation>
    <scope>NUCLEOTIDE SEQUENCE [LARGE SCALE GENOMIC DNA]</scope>
    <source>
        <strain evidence="3 4">B3-10</strain>
    </source>
</reference>
<evidence type="ECO:0000313" key="3">
    <source>
        <dbReference type="EMBL" id="QES87718.1"/>
    </source>
</evidence>
<keyword evidence="4" id="KW-1185">Reference proteome</keyword>
<dbReference type="SUPFAM" id="SSF51556">
    <property type="entry name" value="Metallo-dependent hydrolases"/>
    <property type="match status" value="1"/>
</dbReference>
<dbReference type="InterPro" id="IPR032466">
    <property type="entry name" value="Metal_Hydrolase"/>
</dbReference>
<dbReference type="PANTHER" id="PTHR43135:SF3">
    <property type="entry name" value="ALPHA-D-RIBOSE 1-METHYLPHOSPHONATE 5-TRIPHOSPHATE DIPHOSPHATASE"/>
    <property type="match status" value="1"/>
</dbReference>
<evidence type="ECO:0000256" key="1">
    <source>
        <dbReference type="SAM" id="SignalP"/>
    </source>
</evidence>
<dbReference type="KEGG" id="arac:E0W69_003235"/>
<feature type="signal peptide" evidence="1">
    <location>
        <begin position="1"/>
        <end position="23"/>
    </location>
</feature>
<keyword evidence="3" id="KW-0378">Hydrolase</keyword>
<keyword evidence="1" id="KW-0732">Signal</keyword>
<dbReference type="Proteomes" id="UP000292424">
    <property type="component" value="Chromosome"/>
</dbReference>
<dbReference type="GO" id="GO:0016810">
    <property type="term" value="F:hydrolase activity, acting on carbon-nitrogen (but not peptide) bonds"/>
    <property type="evidence" value="ECO:0007669"/>
    <property type="project" value="InterPro"/>
</dbReference>
<feature type="domain" description="Amidohydrolase-related" evidence="2">
    <location>
        <begin position="76"/>
        <end position="443"/>
    </location>
</feature>
<organism evidence="3 4">
    <name type="scientific">Rhizosphaericola mali</name>
    <dbReference type="NCBI Taxonomy" id="2545455"/>
    <lineage>
        <taxon>Bacteria</taxon>
        <taxon>Pseudomonadati</taxon>
        <taxon>Bacteroidota</taxon>
        <taxon>Chitinophagia</taxon>
        <taxon>Chitinophagales</taxon>
        <taxon>Chitinophagaceae</taxon>
        <taxon>Rhizosphaericola</taxon>
    </lineage>
</organism>
<accession>A0A5P2FZ95</accession>
<dbReference type="OrthoDB" id="9797498at2"/>
<dbReference type="PANTHER" id="PTHR43135">
    <property type="entry name" value="ALPHA-D-RIBOSE 1-METHYLPHOSPHONATE 5-TRIPHOSPHATE DIPHOSPHATASE"/>
    <property type="match status" value="1"/>
</dbReference>
<gene>
    <name evidence="3" type="ORF">E0W69_003235</name>
</gene>
<dbReference type="Pfam" id="PF01979">
    <property type="entry name" value="Amidohydro_1"/>
    <property type="match status" value="1"/>
</dbReference>
<dbReference type="EMBL" id="CP044016">
    <property type="protein sequence ID" value="QES87718.1"/>
    <property type="molecule type" value="Genomic_DNA"/>
</dbReference>
<dbReference type="Gene3D" id="3.20.20.140">
    <property type="entry name" value="Metal-dependent hydrolases"/>
    <property type="match status" value="1"/>
</dbReference>
<dbReference type="Gene3D" id="2.30.40.10">
    <property type="entry name" value="Urease, subunit C, domain 1"/>
    <property type="match status" value="1"/>
</dbReference>
<dbReference type="InterPro" id="IPR051781">
    <property type="entry name" value="Metallo-dep_Hydrolase"/>
</dbReference>
<proteinExistence type="predicted"/>
<dbReference type="InterPro" id="IPR011059">
    <property type="entry name" value="Metal-dep_hydrolase_composite"/>
</dbReference>
<name>A0A5P2FZ95_9BACT</name>
<dbReference type="AlphaFoldDB" id="A0A5P2FZ95"/>
<evidence type="ECO:0000259" key="2">
    <source>
        <dbReference type="Pfam" id="PF01979"/>
    </source>
</evidence>